<keyword evidence="1" id="KW-0812">Transmembrane</keyword>
<evidence type="ECO:0000313" key="3">
    <source>
        <dbReference type="Proteomes" id="UP000653477"/>
    </source>
</evidence>
<evidence type="ECO:0000256" key="1">
    <source>
        <dbReference type="SAM" id="Phobius"/>
    </source>
</evidence>
<sequence>MPLALLVATPIPSLSNHIRQMFISVSSNYSPIKVFEVNLKSPLSGEVETLELVLYSLTVETWLSRNVRKKPTAAYRVKATGEDIAAAHWTDEMEAFYKECAATCTPVPGAGMHFSVLGKTVMALGLFVILFAVFSIVKELTYNRWQKANATEEVTKAPVTGDEYHIGLPIVTYGPDGKPSSRGVNILWCRVIGTEPDGSLRLKMTEPLGANEQLDGPFAKEVGADGTFTAVFRMEAAKSSSSYPTIFFQSTGSGERLEVFFYGSVEKAKRPAK</sequence>
<feature type="transmembrane region" description="Helical" evidence="1">
    <location>
        <begin position="116"/>
        <end position="137"/>
    </location>
</feature>
<dbReference type="RefSeq" id="WP_188807930.1">
    <property type="nucleotide sequence ID" value="NZ_BMPU01000002.1"/>
</dbReference>
<keyword evidence="1" id="KW-0472">Membrane</keyword>
<keyword evidence="1" id="KW-1133">Transmembrane helix</keyword>
<keyword evidence="3" id="KW-1185">Reference proteome</keyword>
<protein>
    <submittedName>
        <fullName evidence="2">Uncharacterized protein</fullName>
    </submittedName>
</protein>
<accession>A0ABQ2H841</accession>
<name>A0ABQ2H841_9PORP</name>
<dbReference type="Proteomes" id="UP000653477">
    <property type="component" value="Unassembled WGS sequence"/>
</dbReference>
<dbReference type="EMBL" id="BMPU01000002">
    <property type="protein sequence ID" value="GGM52680.1"/>
    <property type="molecule type" value="Genomic_DNA"/>
</dbReference>
<evidence type="ECO:0000313" key="2">
    <source>
        <dbReference type="EMBL" id="GGM52680.1"/>
    </source>
</evidence>
<organism evidence="2 3">
    <name type="scientific">Porphyromonas pasteri</name>
    <dbReference type="NCBI Taxonomy" id="1583331"/>
    <lineage>
        <taxon>Bacteria</taxon>
        <taxon>Pseudomonadati</taxon>
        <taxon>Bacteroidota</taxon>
        <taxon>Bacteroidia</taxon>
        <taxon>Bacteroidales</taxon>
        <taxon>Porphyromonadaceae</taxon>
        <taxon>Porphyromonas</taxon>
    </lineage>
</organism>
<reference evidence="3" key="1">
    <citation type="journal article" date="2019" name="Int. J. Syst. Evol. Microbiol.">
        <title>The Global Catalogue of Microorganisms (GCM) 10K type strain sequencing project: providing services to taxonomists for standard genome sequencing and annotation.</title>
        <authorList>
            <consortium name="The Broad Institute Genomics Platform"/>
            <consortium name="The Broad Institute Genome Sequencing Center for Infectious Disease"/>
            <person name="Wu L."/>
            <person name="Ma J."/>
        </authorList>
    </citation>
    <scope>NUCLEOTIDE SEQUENCE [LARGE SCALE GENOMIC DNA]</scope>
    <source>
        <strain evidence="3">JCM 30531</strain>
    </source>
</reference>
<proteinExistence type="predicted"/>
<comment type="caution">
    <text evidence="2">The sequence shown here is derived from an EMBL/GenBank/DDBJ whole genome shotgun (WGS) entry which is preliminary data.</text>
</comment>
<gene>
    <name evidence="2" type="ORF">GCM10007088_09240</name>
</gene>